<dbReference type="InterPro" id="IPR026032">
    <property type="entry name" value="HcaT-like"/>
</dbReference>
<evidence type="ECO:0000256" key="8">
    <source>
        <dbReference type="SAM" id="Phobius"/>
    </source>
</evidence>
<feature type="transmembrane region" description="Helical" evidence="8">
    <location>
        <begin position="216"/>
        <end position="237"/>
    </location>
</feature>
<feature type="transmembrane region" description="Helical" evidence="8">
    <location>
        <begin position="336"/>
        <end position="361"/>
    </location>
</feature>
<evidence type="ECO:0000259" key="9">
    <source>
        <dbReference type="Pfam" id="PF12832"/>
    </source>
</evidence>
<evidence type="ECO:0000256" key="2">
    <source>
        <dbReference type="ARBA" id="ARBA00022448"/>
    </source>
</evidence>
<keyword evidence="3" id="KW-1003">Cell membrane</keyword>
<accession>A0A1H0FVB1</accession>
<evidence type="ECO:0000313" key="10">
    <source>
        <dbReference type="EMBL" id="SDN98586.1"/>
    </source>
</evidence>
<dbReference type="GO" id="GO:0030395">
    <property type="term" value="F:lactose binding"/>
    <property type="evidence" value="ECO:0007669"/>
    <property type="project" value="TreeGrafter"/>
</dbReference>
<feature type="transmembrane region" description="Helical" evidence="8">
    <location>
        <begin position="249"/>
        <end position="266"/>
    </location>
</feature>
<feature type="transmembrane region" description="Helical" evidence="8">
    <location>
        <begin position="140"/>
        <end position="161"/>
    </location>
</feature>
<feature type="transmembrane region" description="Helical" evidence="8">
    <location>
        <begin position="273"/>
        <end position="292"/>
    </location>
</feature>
<feature type="transmembrane region" description="Helical" evidence="8">
    <location>
        <begin position="51"/>
        <end position="68"/>
    </location>
</feature>
<keyword evidence="11" id="KW-1185">Reference proteome</keyword>
<dbReference type="GO" id="GO:0005886">
    <property type="term" value="C:plasma membrane"/>
    <property type="evidence" value="ECO:0007669"/>
    <property type="project" value="UniProtKB-SubCell"/>
</dbReference>
<feature type="domain" description="Major facilitator superfamily associated" evidence="9">
    <location>
        <begin position="19"/>
        <end position="370"/>
    </location>
</feature>
<evidence type="ECO:0000256" key="7">
    <source>
        <dbReference type="ARBA" id="ARBA00023136"/>
    </source>
</evidence>
<gene>
    <name evidence="10" type="ORF">SAMN05216360_113116</name>
</gene>
<dbReference type="PIRSF" id="PIRSF004925">
    <property type="entry name" value="HcaT"/>
    <property type="match status" value="1"/>
</dbReference>
<feature type="transmembrane region" description="Helical" evidence="8">
    <location>
        <begin position="367"/>
        <end position="385"/>
    </location>
</feature>
<dbReference type="AlphaFoldDB" id="A0A1H0FVB1"/>
<feature type="transmembrane region" description="Helical" evidence="8">
    <location>
        <begin position="80"/>
        <end position="102"/>
    </location>
</feature>
<evidence type="ECO:0000313" key="11">
    <source>
        <dbReference type="Proteomes" id="UP000198704"/>
    </source>
</evidence>
<dbReference type="Gene3D" id="1.20.1250.20">
    <property type="entry name" value="MFS general substrate transporter like domains"/>
    <property type="match status" value="2"/>
</dbReference>
<dbReference type="EMBL" id="FNHS01000013">
    <property type="protein sequence ID" value="SDN98586.1"/>
    <property type="molecule type" value="Genomic_DNA"/>
</dbReference>
<dbReference type="SUPFAM" id="SSF103473">
    <property type="entry name" value="MFS general substrate transporter"/>
    <property type="match status" value="1"/>
</dbReference>
<dbReference type="Pfam" id="PF12832">
    <property type="entry name" value="MFS_1_like"/>
    <property type="match status" value="1"/>
</dbReference>
<evidence type="ECO:0000256" key="5">
    <source>
        <dbReference type="ARBA" id="ARBA00022692"/>
    </source>
</evidence>
<dbReference type="Proteomes" id="UP000198704">
    <property type="component" value="Unassembled WGS sequence"/>
</dbReference>
<reference evidence="11" key="1">
    <citation type="submission" date="2016-10" db="EMBL/GenBank/DDBJ databases">
        <authorList>
            <person name="Varghese N."/>
            <person name="Submissions S."/>
        </authorList>
    </citation>
    <scope>NUCLEOTIDE SEQUENCE [LARGE SCALE GENOMIC DNA]</scope>
    <source>
        <strain evidence="11">BL47</strain>
    </source>
</reference>
<dbReference type="RefSeq" id="WP_091719125.1">
    <property type="nucleotide sequence ID" value="NZ_FNHS01000013.1"/>
</dbReference>
<dbReference type="PANTHER" id="PTHR23522">
    <property type="entry name" value="BLL5896 PROTEIN"/>
    <property type="match status" value="1"/>
</dbReference>
<feature type="transmembrane region" description="Helical" evidence="8">
    <location>
        <begin position="298"/>
        <end position="324"/>
    </location>
</feature>
<dbReference type="InterPro" id="IPR024989">
    <property type="entry name" value="MFS_assoc_dom"/>
</dbReference>
<sequence length="388" mass="38801">MGAETISAGWRGGLARFFILYGTLYGAYGVLSPILPGFLAARGLSVEEIGLLLAAAGGLRLVVGPLAGSWADRRQAARTILAASLAMAGLAVLAHLPGAGFAQLIGPGLLYAAGTAAPAPLADALALAAARGGAAFQYGWVRGAGSAAFIAATVAAGWLIAAAGLAAALWASGILFLAASAASLALPAGRTASVAAEPPWRGFADLVALPRFRRTVLAAALVIGAHAMHDGFAMILWRSAGISAGTAGLLWSVSVAAEIFVFLLVGPPLLARIGLPAGIAVAACAGALRWAVLGATVWVPVLAAVEALHGLSFALLHLACLGLIEETTPPERRATALALYGTLGLGLSGVLATLASGWLYGAFGAKAFWAMAALSLAALPLVPGLRTR</sequence>
<keyword evidence="7 8" id="KW-0472">Membrane</keyword>
<dbReference type="OrthoDB" id="9150135at2"/>
<evidence type="ECO:0000256" key="1">
    <source>
        <dbReference type="ARBA" id="ARBA00004429"/>
    </source>
</evidence>
<organism evidence="10 11">
    <name type="scientific">Methylobacterium phyllostachyos</name>
    <dbReference type="NCBI Taxonomy" id="582672"/>
    <lineage>
        <taxon>Bacteria</taxon>
        <taxon>Pseudomonadati</taxon>
        <taxon>Pseudomonadota</taxon>
        <taxon>Alphaproteobacteria</taxon>
        <taxon>Hyphomicrobiales</taxon>
        <taxon>Methylobacteriaceae</taxon>
        <taxon>Methylobacterium</taxon>
    </lineage>
</organism>
<feature type="transmembrane region" description="Helical" evidence="8">
    <location>
        <begin position="108"/>
        <end position="128"/>
    </location>
</feature>
<feature type="transmembrane region" description="Helical" evidence="8">
    <location>
        <begin position="167"/>
        <end position="186"/>
    </location>
</feature>
<dbReference type="PANTHER" id="PTHR23522:SF10">
    <property type="entry name" value="3-PHENYLPROPIONIC ACID TRANSPORTER-RELATED"/>
    <property type="match status" value="1"/>
</dbReference>
<keyword evidence="6 8" id="KW-1133">Transmembrane helix</keyword>
<dbReference type="InterPro" id="IPR036259">
    <property type="entry name" value="MFS_trans_sf"/>
</dbReference>
<feature type="transmembrane region" description="Helical" evidence="8">
    <location>
        <begin position="18"/>
        <end position="39"/>
    </location>
</feature>
<proteinExistence type="predicted"/>
<comment type="subcellular location">
    <subcellularLocation>
        <location evidence="1">Cell inner membrane</location>
        <topology evidence="1">Multi-pass membrane protein</topology>
    </subcellularLocation>
</comment>
<dbReference type="STRING" id="582672.SAMN05216360_113116"/>
<dbReference type="GO" id="GO:0015528">
    <property type="term" value="F:lactose:proton symporter activity"/>
    <property type="evidence" value="ECO:0007669"/>
    <property type="project" value="TreeGrafter"/>
</dbReference>
<keyword evidence="5 8" id="KW-0812">Transmembrane</keyword>
<protein>
    <submittedName>
        <fullName evidence="10">MFS transporter, PPP family, 3-phenylpropionic acid transporter</fullName>
    </submittedName>
</protein>
<evidence type="ECO:0000256" key="4">
    <source>
        <dbReference type="ARBA" id="ARBA00022519"/>
    </source>
</evidence>
<evidence type="ECO:0000256" key="6">
    <source>
        <dbReference type="ARBA" id="ARBA00022989"/>
    </source>
</evidence>
<dbReference type="NCBIfam" id="NF037955">
    <property type="entry name" value="mfs"/>
    <property type="match status" value="1"/>
</dbReference>
<keyword evidence="2" id="KW-0813">Transport</keyword>
<name>A0A1H0FVB1_9HYPH</name>
<evidence type="ECO:0000256" key="3">
    <source>
        <dbReference type="ARBA" id="ARBA00022475"/>
    </source>
</evidence>
<keyword evidence="4" id="KW-0997">Cell inner membrane</keyword>